<evidence type="ECO:0000256" key="2">
    <source>
        <dbReference type="ARBA" id="ARBA00022833"/>
    </source>
</evidence>
<dbReference type="GO" id="GO:0042026">
    <property type="term" value="P:protein refolding"/>
    <property type="evidence" value="ECO:0007669"/>
    <property type="project" value="TreeGrafter"/>
</dbReference>
<keyword evidence="2 6" id="KW-0862">Zinc</keyword>
<keyword evidence="8" id="KW-1185">Reference proteome</keyword>
<dbReference type="HOGENOM" id="CLU_054493_1_0_9"/>
<dbReference type="GO" id="GO:0005737">
    <property type="term" value="C:cytoplasm"/>
    <property type="evidence" value="ECO:0007669"/>
    <property type="project" value="UniProtKB-SubCell"/>
</dbReference>
<dbReference type="eggNOG" id="COG1281">
    <property type="taxonomic scope" value="Bacteria"/>
</dbReference>
<dbReference type="CDD" id="cd00498">
    <property type="entry name" value="Hsp33"/>
    <property type="match status" value="1"/>
</dbReference>
<evidence type="ECO:0000256" key="5">
    <source>
        <dbReference type="ARBA" id="ARBA00023284"/>
    </source>
</evidence>
<dbReference type="InterPro" id="IPR016154">
    <property type="entry name" value="Heat_shock_Hsp33_C"/>
</dbReference>
<evidence type="ECO:0000256" key="6">
    <source>
        <dbReference type="HAMAP-Rule" id="MF_00117"/>
    </source>
</evidence>
<dbReference type="PANTHER" id="PTHR30111">
    <property type="entry name" value="33 KDA CHAPERONIN"/>
    <property type="match status" value="1"/>
</dbReference>
<dbReference type="Gene3D" id="3.90.1280.10">
    <property type="entry name" value="HSP33 redox switch-like"/>
    <property type="match status" value="1"/>
</dbReference>
<evidence type="ECO:0000256" key="3">
    <source>
        <dbReference type="ARBA" id="ARBA00023157"/>
    </source>
</evidence>
<protein>
    <recommendedName>
        <fullName evidence="6">33 kDa chaperonin</fullName>
    </recommendedName>
    <alternativeName>
        <fullName evidence="6">Heat shock protein 33 homolog</fullName>
        <shortName evidence="6">HSP33</shortName>
    </alternativeName>
</protein>
<keyword evidence="5 6" id="KW-0676">Redox-active center</keyword>
<evidence type="ECO:0000256" key="4">
    <source>
        <dbReference type="ARBA" id="ARBA00023186"/>
    </source>
</evidence>
<dbReference type="RefSeq" id="WP_012283202.1">
    <property type="nucleotide sequence ID" value="NC_010337.2"/>
</dbReference>
<dbReference type="OrthoDB" id="9776534at2"/>
<dbReference type="SUPFAM" id="SSF118352">
    <property type="entry name" value="HSP33 redox switch-like"/>
    <property type="match status" value="1"/>
</dbReference>
<dbReference type="InterPro" id="IPR000397">
    <property type="entry name" value="Heat_shock_Hsp33"/>
</dbReference>
<accession>B0TGU1</accession>
<dbReference type="PIRSF" id="PIRSF005261">
    <property type="entry name" value="Heat_shock_Hsp33"/>
    <property type="match status" value="1"/>
</dbReference>
<dbReference type="GO" id="GO:0051082">
    <property type="term" value="F:unfolded protein binding"/>
    <property type="evidence" value="ECO:0007669"/>
    <property type="project" value="UniProtKB-UniRule"/>
</dbReference>
<feature type="disulfide bond" description="Redox-active" evidence="6">
    <location>
        <begin position="274"/>
        <end position="277"/>
    </location>
</feature>
<keyword evidence="1 6" id="KW-0963">Cytoplasm</keyword>
<keyword evidence="7" id="KW-0346">Stress response</keyword>
<dbReference type="PANTHER" id="PTHR30111:SF1">
    <property type="entry name" value="33 KDA CHAPERONIN"/>
    <property type="match status" value="1"/>
</dbReference>
<gene>
    <name evidence="6" type="primary">hslO</name>
    <name evidence="7" type="ORF">HM1_2146</name>
</gene>
<evidence type="ECO:0000313" key="8">
    <source>
        <dbReference type="Proteomes" id="UP000008550"/>
    </source>
</evidence>
<feature type="disulfide bond" description="Redox-active" evidence="6">
    <location>
        <begin position="241"/>
        <end position="243"/>
    </location>
</feature>
<dbReference type="Pfam" id="PF01430">
    <property type="entry name" value="HSP33"/>
    <property type="match status" value="1"/>
</dbReference>
<sequence length="304" mass="32982">MAVTKGDELIRATTQDGMVRFIGARTTELVGRARELHGTWPVPTAALGRALTAASLLGALQKNDEKMTLRILGDGPLGAVVAQGDARGRVRGYVQHPELDLPPTAEGKLDVGGAVGRQGHIHVTRDLGLKEAYTGTAELVSGEIAEDLTQYFLISEQTPSAVALGVLIDVDGSVKSAGGYLLQLMPGADDTMIDQLEARIARIGSISQYWSTGKSVRDLMEELLEGMEPKVLAAYRPEFFCGCDRERVAALLKSLGADELADMRKTQRGAEVRCHFCNQVHFFAPEELKAWEQESARHREDEGK</sequence>
<dbReference type="AlphaFoldDB" id="B0TGU1"/>
<comment type="similarity">
    <text evidence="6">Belongs to the HSP33 family.</text>
</comment>
<keyword evidence="3 6" id="KW-1015">Disulfide bond</keyword>
<organism evidence="7 8">
    <name type="scientific">Heliobacterium modesticaldum (strain ATCC 51547 / Ice1)</name>
    <dbReference type="NCBI Taxonomy" id="498761"/>
    <lineage>
        <taxon>Bacteria</taxon>
        <taxon>Bacillati</taxon>
        <taxon>Bacillota</taxon>
        <taxon>Clostridia</taxon>
        <taxon>Eubacteriales</taxon>
        <taxon>Heliobacteriaceae</taxon>
        <taxon>Heliomicrobium</taxon>
    </lineage>
</organism>
<keyword evidence="4 6" id="KW-0143">Chaperone</keyword>
<proteinExistence type="inferred from homology"/>
<dbReference type="EMBL" id="CP000930">
    <property type="protein sequence ID" value="ABZ84702.1"/>
    <property type="molecule type" value="Genomic_DNA"/>
</dbReference>
<name>B0TGU1_HELMI</name>
<dbReference type="NCBIfam" id="NF001033">
    <property type="entry name" value="PRK00114.1"/>
    <property type="match status" value="1"/>
</dbReference>
<dbReference type="STRING" id="498761.HM1_2146"/>
<dbReference type="InterPro" id="IPR016153">
    <property type="entry name" value="Heat_shock_Hsp33_N"/>
</dbReference>
<comment type="subcellular location">
    <subcellularLocation>
        <location evidence="6">Cytoplasm</location>
    </subcellularLocation>
</comment>
<dbReference type="HAMAP" id="MF_00117">
    <property type="entry name" value="HslO"/>
    <property type="match status" value="1"/>
</dbReference>
<reference evidence="7 8" key="1">
    <citation type="journal article" date="2008" name="J. Bacteriol.">
        <title>The genome of Heliobacterium modesticaldum, a phototrophic representative of the Firmicutes containing the simplest photosynthetic apparatus.</title>
        <authorList>
            <person name="Sattley W.M."/>
            <person name="Madigan M.T."/>
            <person name="Swingley W.D."/>
            <person name="Cheung P.C."/>
            <person name="Clocksin K.M."/>
            <person name="Conrad A.L."/>
            <person name="Dejesa L.C."/>
            <person name="Honchak B.M."/>
            <person name="Jung D.O."/>
            <person name="Karbach L.E."/>
            <person name="Kurdoglu A."/>
            <person name="Lahiri S."/>
            <person name="Mastrian S.D."/>
            <person name="Page L.E."/>
            <person name="Taylor H.L."/>
            <person name="Wang Z.T."/>
            <person name="Raymond J."/>
            <person name="Chen M."/>
            <person name="Blankenship R.E."/>
            <person name="Touchman J.W."/>
        </authorList>
    </citation>
    <scope>NUCLEOTIDE SEQUENCE [LARGE SCALE GENOMIC DNA]</scope>
    <source>
        <strain evidence="8">ATCC 51547 / Ice1</strain>
    </source>
</reference>
<evidence type="ECO:0000313" key="7">
    <source>
        <dbReference type="EMBL" id="ABZ84702.1"/>
    </source>
</evidence>
<dbReference type="SUPFAM" id="SSF64397">
    <property type="entry name" value="Hsp33 domain"/>
    <property type="match status" value="1"/>
</dbReference>
<dbReference type="Proteomes" id="UP000008550">
    <property type="component" value="Chromosome"/>
</dbReference>
<dbReference type="GO" id="GO:0044183">
    <property type="term" value="F:protein folding chaperone"/>
    <property type="evidence" value="ECO:0007669"/>
    <property type="project" value="TreeGrafter"/>
</dbReference>
<evidence type="ECO:0000256" key="1">
    <source>
        <dbReference type="ARBA" id="ARBA00022490"/>
    </source>
</evidence>
<dbReference type="KEGG" id="hmo:HM1_2146"/>
<comment type="function">
    <text evidence="6">Redox regulated molecular chaperone. Protects both thermally unfolding and oxidatively damaged proteins from irreversible aggregation. Plays an important role in the bacterial defense system toward oxidative stress.</text>
</comment>
<comment type="PTM">
    <text evidence="6">Under oxidizing conditions two disulfide bonds are formed involving the reactive cysteines. Under reducing conditions zinc is bound to the reactive cysteines and the protein is inactive.</text>
</comment>
<dbReference type="Gene3D" id="3.55.30.10">
    <property type="entry name" value="Hsp33 domain"/>
    <property type="match status" value="1"/>
</dbReference>